<sequence>MADYKKMNSKSIVEYIRNLNLNIFYKEKNLKAEEIGDGNLNLVFRIKGENSGKSVIVKQALPYLRIAGEGWKLTLDRNRIEAEAMFEQEKACHGFVPKIYKVDKDNCLYVAEDLGSMDILRTGFMEMKRYPNLSKQIGKFLSRNLFYTSDLGVGPIEKKKMISKFINPELCDITEKLVLTDPYMNAESNNVNPYIMEDAKILWKNEKVRLETSKLKNLFMTKA</sequence>
<keyword evidence="5" id="KW-0067">ATP-binding</keyword>
<keyword evidence="7" id="KW-1185">Reference proteome</keyword>
<evidence type="ECO:0000256" key="1">
    <source>
        <dbReference type="ARBA" id="ARBA00010165"/>
    </source>
</evidence>
<comment type="similarity">
    <text evidence="1">Belongs to the methylthioribose kinase family.</text>
</comment>
<keyword evidence="2 6" id="KW-0808">Transferase</keyword>
<dbReference type="RefSeq" id="WP_268060101.1">
    <property type="nucleotide sequence ID" value="NZ_JAPQFJ010000003.1"/>
</dbReference>
<evidence type="ECO:0000256" key="3">
    <source>
        <dbReference type="ARBA" id="ARBA00022741"/>
    </source>
</evidence>
<name>A0ABT4D5Y9_9CLOT</name>
<dbReference type="Gene3D" id="3.90.1200.10">
    <property type="match status" value="1"/>
</dbReference>
<comment type="caution">
    <text evidence="6">The sequence shown here is derived from an EMBL/GenBank/DDBJ whole genome shotgun (WGS) entry which is preliminary data.</text>
</comment>
<organism evidence="6 7">
    <name type="scientific">Clostridium brassicae</name>
    <dbReference type="NCBI Taxonomy" id="2999072"/>
    <lineage>
        <taxon>Bacteria</taxon>
        <taxon>Bacillati</taxon>
        <taxon>Bacillota</taxon>
        <taxon>Clostridia</taxon>
        <taxon>Eubacteriales</taxon>
        <taxon>Clostridiaceae</taxon>
        <taxon>Clostridium</taxon>
    </lineage>
</organism>
<dbReference type="PANTHER" id="PTHR34273">
    <property type="entry name" value="METHYLTHIORIBOSE KINASE"/>
    <property type="match status" value="1"/>
</dbReference>
<dbReference type="Gene3D" id="3.30.200.20">
    <property type="entry name" value="Phosphorylase Kinase, domain 1"/>
    <property type="match status" value="1"/>
</dbReference>
<dbReference type="GO" id="GO:0046522">
    <property type="term" value="F:S-methyl-5-thioribose kinase activity"/>
    <property type="evidence" value="ECO:0007669"/>
    <property type="project" value="UniProtKB-EC"/>
</dbReference>
<keyword evidence="4 6" id="KW-0418">Kinase</keyword>
<keyword evidence="3" id="KW-0547">Nucleotide-binding</keyword>
<evidence type="ECO:0000313" key="6">
    <source>
        <dbReference type="EMBL" id="MCY6957710.1"/>
    </source>
</evidence>
<dbReference type="SUPFAM" id="SSF56112">
    <property type="entry name" value="Protein kinase-like (PK-like)"/>
    <property type="match status" value="1"/>
</dbReference>
<evidence type="ECO:0000256" key="4">
    <source>
        <dbReference type="ARBA" id="ARBA00022777"/>
    </source>
</evidence>
<evidence type="ECO:0000256" key="2">
    <source>
        <dbReference type="ARBA" id="ARBA00022679"/>
    </source>
</evidence>
<dbReference type="EMBL" id="JAPQFJ010000003">
    <property type="protein sequence ID" value="MCY6957710.1"/>
    <property type="molecule type" value="Genomic_DNA"/>
</dbReference>
<dbReference type="NCBIfam" id="TIGR01767">
    <property type="entry name" value="MTRK"/>
    <property type="match status" value="1"/>
</dbReference>
<dbReference type="EC" id="2.7.1.100" evidence="6"/>
<dbReference type="InterPro" id="IPR009212">
    <property type="entry name" value="Methylthioribose_kinase"/>
</dbReference>
<dbReference type="InterPro" id="IPR011009">
    <property type="entry name" value="Kinase-like_dom_sf"/>
</dbReference>
<evidence type="ECO:0000313" key="7">
    <source>
        <dbReference type="Proteomes" id="UP001144612"/>
    </source>
</evidence>
<accession>A0ABT4D5Y9</accession>
<dbReference type="Proteomes" id="UP001144612">
    <property type="component" value="Unassembled WGS sequence"/>
</dbReference>
<protein>
    <submittedName>
        <fullName evidence="6">S-methyl-5-thioribose kinase</fullName>
        <ecNumber evidence="6">2.7.1.100</ecNumber>
    </submittedName>
</protein>
<dbReference type="PANTHER" id="PTHR34273:SF2">
    <property type="entry name" value="METHYLTHIORIBOSE KINASE"/>
    <property type="match status" value="1"/>
</dbReference>
<evidence type="ECO:0000256" key="5">
    <source>
        <dbReference type="ARBA" id="ARBA00022840"/>
    </source>
</evidence>
<gene>
    <name evidence="6" type="primary">mtnK</name>
    <name evidence="6" type="ORF">OW729_03705</name>
</gene>
<proteinExistence type="inferred from homology"/>
<reference evidence="6" key="1">
    <citation type="submission" date="2022-12" db="EMBL/GenBank/DDBJ databases">
        <title>Clostridium sp. nov., isolated from industrial wastewater.</title>
        <authorList>
            <person name="Jiayan W."/>
        </authorList>
    </citation>
    <scope>NUCLEOTIDE SEQUENCE</scope>
    <source>
        <strain evidence="6">ZC22-4</strain>
    </source>
</reference>